<dbReference type="GO" id="GO:0016279">
    <property type="term" value="F:protein-lysine N-methyltransferase activity"/>
    <property type="evidence" value="ECO:0007669"/>
    <property type="project" value="InterPro"/>
</dbReference>
<accession>A0A7J6QKX3</accession>
<reference evidence="5 6" key="1">
    <citation type="submission" date="2020-04" db="EMBL/GenBank/DDBJ databases">
        <title>Perkinsus olseni comparative genomics.</title>
        <authorList>
            <person name="Bogema D.R."/>
        </authorList>
    </citation>
    <scope>NUCLEOTIDE SEQUENCE [LARGE SCALE GENOMIC DNA]</scope>
    <source>
        <strain evidence="5 6">ATCC PRA-207</strain>
    </source>
</reference>
<proteinExistence type="predicted"/>
<sequence length="216" mass="24733">MTKTKAFSIVEKAEFNQYWYSCKTIETLVDELLHLQQRLKPDGPLRVACLSTPSVFFTVTAAPELSEKLECWLFDFDPHLLQGERCVKFDYREPKDVPANLCHTFECVLIDPPFITKEVWENYAITAKLLAASGCHFIGSSVRENSELLQGLLGMTAVPFQPSIPNLVYQYDFFTNYSPEGPFEHAGHRMSRWCWKGRNAGYGYDPVHGLKIDQIK</sequence>
<evidence type="ECO:0000256" key="3">
    <source>
        <dbReference type="ARBA" id="ARBA00022603"/>
    </source>
</evidence>
<dbReference type="GO" id="GO:0005737">
    <property type="term" value="C:cytoplasm"/>
    <property type="evidence" value="ECO:0007669"/>
    <property type="project" value="UniProtKB-SubCell"/>
</dbReference>
<evidence type="ECO:0000256" key="4">
    <source>
        <dbReference type="ARBA" id="ARBA00022679"/>
    </source>
</evidence>
<dbReference type="OMA" id="IVEECND"/>
<dbReference type="InterPro" id="IPR019369">
    <property type="entry name" value="Efm5/EEF1AKMT1"/>
</dbReference>
<comment type="caution">
    <text evidence="5">The sequence shown here is derived from an EMBL/GenBank/DDBJ whole genome shotgun (WGS) entry which is preliminary data.</text>
</comment>
<keyword evidence="4 5" id="KW-0808">Transferase</keyword>
<dbReference type="EMBL" id="JABANO010032677">
    <property type="protein sequence ID" value="KAF4708160.1"/>
    <property type="molecule type" value="Genomic_DNA"/>
</dbReference>
<evidence type="ECO:0000313" key="6">
    <source>
        <dbReference type="Proteomes" id="UP000553632"/>
    </source>
</evidence>
<keyword evidence="6" id="KW-1185">Reference proteome</keyword>
<organism evidence="5 6">
    <name type="scientific">Perkinsus olseni</name>
    <name type="common">Perkinsus atlanticus</name>
    <dbReference type="NCBI Taxonomy" id="32597"/>
    <lineage>
        <taxon>Eukaryota</taxon>
        <taxon>Sar</taxon>
        <taxon>Alveolata</taxon>
        <taxon>Perkinsozoa</taxon>
        <taxon>Perkinsea</taxon>
        <taxon>Perkinsida</taxon>
        <taxon>Perkinsidae</taxon>
        <taxon>Perkinsus</taxon>
    </lineage>
</organism>
<dbReference type="PANTHER" id="PTHR13200">
    <property type="entry name" value="EEF1A LYSINE METHYLTRANSFERASE 1"/>
    <property type="match status" value="1"/>
</dbReference>
<evidence type="ECO:0000256" key="1">
    <source>
        <dbReference type="ARBA" id="ARBA00004496"/>
    </source>
</evidence>
<name>A0A7J6QKX3_PEROL</name>
<dbReference type="AlphaFoldDB" id="A0A7J6QKX3"/>
<dbReference type="Pfam" id="PF10237">
    <property type="entry name" value="N6-adenineMlase"/>
    <property type="match status" value="1"/>
</dbReference>
<evidence type="ECO:0000256" key="2">
    <source>
        <dbReference type="ARBA" id="ARBA00022490"/>
    </source>
</evidence>
<gene>
    <name evidence="5" type="primary">N6AMT2_3</name>
    <name evidence="5" type="ORF">FOZ63_011175</name>
</gene>
<keyword evidence="2" id="KW-0963">Cytoplasm</keyword>
<keyword evidence="3 5" id="KW-0489">Methyltransferase</keyword>
<dbReference type="InterPro" id="IPR041370">
    <property type="entry name" value="Mlase_EEF1AKMT1/ZCCHC4"/>
</dbReference>
<dbReference type="GO" id="GO:0032259">
    <property type="term" value="P:methylation"/>
    <property type="evidence" value="ECO:0007669"/>
    <property type="project" value="UniProtKB-KW"/>
</dbReference>
<protein>
    <submittedName>
        <fullName evidence="5">N-6 adenine-specific DNA methyltransferase 2</fullName>
    </submittedName>
</protein>
<dbReference type="Proteomes" id="UP000553632">
    <property type="component" value="Unassembled WGS sequence"/>
</dbReference>
<dbReference type="PANTHER" id="PTHR13200:SF1">
    <property type="entry name" value="NUCLEIC ACID BINDING PROTEIN"/>
    <property type="match status" value="1"/>
</dbReference>
<comment type="subcellular location">
    <subcellularLocation>
        <location evidence="1">Cytoplasm</location>
    </subcellularLocation>
</comment>
<evidence type="ECO:0000313" key="5">
    <source>
        <dbReference type="EMBL" id="KAF4708160.1"/>
    </source>
</evidence>